<dbReference type="HAMAP" id="MF_01470">
    <property type="entry name" value="Cas1"/>
    <property type="match status" value="1"/>
</dbReference>
<dbReference type="NCBIfam" id="TIGR00287">
    <property type="entry name" value="cas1"/>
    <property type="match status" value="1"/>
</dbReference>
<comment type="subunit">
    <text evidence="9 10">Homodimer, forms a heterotetramer with a Cas2 homodimer.</text>
</comment>
<evidence type="ECO:0000256" key="2">
    <source>
        <dbReference type="ARBA" id="ARBA00022723"/>
    </source>
</evidence>
<evidence type="ECO:0000256" key="6">
    <source>
        <dbReference type="ARBA" id="ARBA00023118"/>
    </source>
</evidence>
<evidence type="ECO:0000256" key="7">
    <source>
        <dbReference type="ARBA" id="ARBA00023125"/>
    </source>
</evidence>
<dbReference type="PANTHER" id="PTHR34353:SF2">
    <property type="entry name" value="CRISPR-ASSOCIATED ENDONUCLEASE CAS1 1"/>
    <property type="match status" value="1"/>
</dbReference>
<reference evidence="11 12" key="1">
    <citation type="submission" date="2019-05" db="EMBL/GenBank/DDBJ databases">
        <title>A comparative analysis of the Nautiliaceae.</title>
        <authorList>
            <person name="Grosche A."/>
            <person name="Smedile F."/>
            <person name="Vetriani C."/>
        </authorList>
    </citation>
    <scope>NUCLEOTIDE SEQUENCE [LARGE SCALE GENOMIC DNA]</scope>
    <source>
        <strain evidence="11 12">TB-2</strain>
    </source>
</reference>
<evidence type="ECO:0000256" key="8">
    <source>
        <dbReference type="ARBA" id="ARBA00023211"/>
    </source>
</evidence>
<sequence length="281" mass="33670">MNRVIIDRECKLEVRNSQLIVEDKKVPLRYIDFLYLIGEIEINTKTIMKLLKEDISILIQNRGFGLIYPQKSKNNDLKKKQYFALKKEVYIAREIIRKKIQKSIDNLVKLNKKIVFDFKILDEISSKNSLLGIEGNFAKEYFKEYFSLFDKTLTKGYRSKRPPEDVVNALMSYLYTLLYYEIANRLIFYGFEVGISYLHESFRDHMSLASDLLEVFRSDVDVFVYEMFDNKKVIKKDFTKEKKGIFLRSEKRKEIWSDIKEFFENLKIDEEIAWLRKMIED</sequence>
<dbReference type="InterPro" id="IPR050646">
    <property type="entry name" value="Cas1"/>
</dbReference>
<evidence type="ECO:0000313" key="12">
    <source>
        <dbReference type="Proteomes" id="UP000306825"/>
    </source>
</evidence>
<dbReference type="EMBL" id="CP040463">
    <property type="protein sequence ID" value="QCT93640.1"/>
    <property type="molecule type" value="Genomic_DNA"/>
</dbReference>
<dbReference type="EC" id="3.1.-.-" evidence="10"/>
<dbReference type="RefSeq" id="WP_138322667.1">
    <property type="nucleotide sequence ID" value="NZ_CP040463.1"/>
</dbReference>
<evidence type="ECO:0000256" key="4">
    <source>
        <dbReference type="ARBA" id="ARBA00022801"/>
    </source>
</evidence>
<gene>
    <name evidence="10 11" type="primary">cas1</name>
    <name evidence="11" type="ORF">FE773_00020</name>
</gene>
<dbReference type="Gene3D" id="1.20.120.920">
    <property type="entry name" value="CRISPR-associated endonuclease Cas1, C-terminal domain"/>
    <property type="match status" value="1"/>
</dbReference>
<feature type="binding site" evidence="10">
    <location>
        <position position="134"/>
    </location>
    <ligand>
        <name>Mn(2+)</name>
        <dbReference type="ChEBI" id="CHEBI:29035"/>
    </ligand>
</feature>
<feature type="binding site" evidence="10">
    <location>
        <position position="199"/>
    </location>
    <ligand>
        <name>Mn(2+)</name>
        <dbReference type="ChEBI" id="CHEBI:29035"/>
    </ligand>
</feature>
<organism evidence="11 12">
    <name type="scientific">Caminibacter mediatlanticus TB-2</name>
    <dbReference type="NCBI Taxonomy" id="391592"/>
    <lineage>
        <taxon>Bacteria</taxon>
        <taxon>Pseudomonadati</taxon>
        <taxon>Campylobacterota</taxon>
        <taxon>Epsilonproteobacteria</taxon>
        <taxon>Nautiliales</taxon>
        <taxon>Nautiliaceae</taxon>
        <taxon>Caminibacter</taxon>
    </lineage>
</organism>
<dbReference type="InterPro" id="IPR042206">
    <property type="entry name" value="CRISPR-assoc_Cas1_C"/>
</dbReference>
<dbReference type="GO" id="GO:0004519">
    <property type="term" value="F:endonuclease activity"/>
    <property type="evidence" value="ECO:0007669"/>
    <property type="project" value="UniProtKB-KW"/>
</dbReference>
<keyword evidence="2 10" id="KW-0479">Metal-binding</keyword>
<evidence type="ECO:0000256" key="1">
    <source>
        <dbReference type="ARBA" id="ARBA00022722"/>
    </source>
</evidence>
<dbReference type="Pfam" id="PF01867">
    <property type="entry name" value="Cas_Cas1"/>
    <property type="match status" value="1"/>
</dbReference>
<keyword evidence="3 10" id="KW-0255">Endonuclease</keyword>
<evidence type="ECO:0000313" key="11">
    <source>
        <dbReference type="EMBL" id="QCT93640.1"/>
    </source>
</evidence>
<keyword evidence="7 10" id="KW-0238">DNA-binding</keyword>
<keyword evidence="5 10" id="KW-0460">Magnesium</keyword>
<comment type="cofactor">
    <cofactor evidence="10">
        <name>Mg(2+)</name>
        <dbReference type="ChEBI" id="CHEBI:18420"/>
    </cofactor>
    <cofactor evidence="10">
        <name>Mn(2+)</name>
        <dbReference type="ChEBI" id="CHEBI:29035"/>
    </cofactor>
</comment>
<keyword evidence="1 10" id="KW-0540">Nuclease</keyword>
<dbReference type="CDD" id="cd09634">
    <property type="entry name" value="Cas1_I-II-III"/>
    <property type="match status" value="1"/>
</dbReference>
<evidence type="ECO:0000256" key="3">
    <source>
        <dbReference type="ARBA" id="ARBA00022759"/>
    </source>
</evidence>
<keyword evidence="6 10" id="KW-0051">Antiviral defense</keyword>
<evidence type="ECO:0000256" key="9">
    <source>
        <dbReference type="ARBA" id="ARBA00038592"/>
    </source>
</evidence>
<evidence type="ECO:0000256" key="5">
    <source>
        <dbReference type="ARBA" id="ARBA00022842"/>
    </source>
</evidence>
<comment type="similarity">
    <text evidence="10">Belongs to the CRISPR-associated endonuclease Cas1 family.</text>
</comment>
<name>A0ABX5V5Q4_9BACT</name>
<feature type="binding site" evidence="10">
    <location>
        <position position="214"/>
    </location>
    <ligand>
        <name>Mn(2+)</name>
        <dbReference type="ChEBI" id="CHEBI:29035"/>
    </ligand>
</feature>
<proteinExistence type="inferred from homology"/>
<comment type="function">
    <text evidence="10">CRISPR (clustered regularly interspaced short palindromic repeat), is an adaptive immune system that provides protection against mobile genetic elements (viruses, transposable elements and conjugative plasmids). CRISPR clusters contain spacers, sequences complementary to antecedent mobile elements, and target invading nucleic acids. CRISPR clusters are transcribed and processed into CRISPR RNA (crRNA). Acts as a dsDNA endonuclease. Involved in the integration of spacer DNA into the CRISPR cassette.</text>
</comment>
<evidence type="ECO:0000256" key="10">
    <source>
        <dbReference type="HAMAP-Rule" id="MF_01470"/>
    </source>
</evidence>
<keyword evidence="8 10" id="KW-0464">Manganese</keyword>
<keyword evidence="4 10" id="KW-0378">Hydrolase</keyword>
<dbReference type="InterPro" id="IPR002729">
    <property type="entry name" value="CRISPR-assoc_Cas1"/>
</dbReference>
<protein>
    <recommendedName>
        <fullName evidence="10">CRISPR-associated endonuclease Cas1</fullName>
        <ecNumber evidence="10">3.1.-.-</ecNumber>
    </recommendedName>
</protein>
<dbReference type="Proteomes" id="UP000306825">
    <property type="component" value="Chromosome"/>
</dbReference>
<keyword evidence="12" id="KW-1185">Reference proteome</keyword>
<accession>A0ABX5V5Q4</accession>
<dbReference type="PANTHER" id="PTHR34353">
    <property type="entry name" value="CRISPR-ASSOCIATED ENDONUCLEASE CAS1 1"/>
    <property type="match status" value="1"/>
</dbReference>